<proteinExistence type="inferred from homology"/>
<protein>
    <submittedName>
        <fullName evidence="7">D-isomer specific 2-hydroxyacid dehydrogenase</fullName>
    </submittedName>
</protein>
<dbReference type="PROSITE" id="PS00671">
    <property type="entry name" value="D_2_HYDROXYACID_DH_3"/>
    <property type="match status" value="1"/>
</dbReference>
<dbReference type="Proteomes" id="UP000078544">
    <property type="component" value="Unassembled WGS sequence"/>
</dbReference>
<dbReference type="Pfam" id="PF00389">
    <property type="entry name" value="2-Hacid_dh"/>
    <property type="match status" value="1"/>
</dbReference>
<dbReference type="PANTHER" id="PTHR42789:SF1">
    <property type="entry name" value="D-ISOMER SPECIFIC 2-HYDROXYACID DEHYDROGENASE FAMILY PROTEIN (AFU_ORTHOLOGUE AFUA_6G10090)"/>
    <property type="match status" value="1"/>
</dbReference>
<evidence type="ECO:0000256" key="2">
    <source>
        <dbReference type="ARBA" id="ARBA00023002"/>
    </source>
</evidence>
<dbReference type="STRING" id="1081109.A0A166UBW6"/>
<dbReference type="GO" id="GO:0051287">
    <property type="term" value="F:NAD binding"/>
    <property type="evidence" value="ECO:0007669"/>
    <property type="project" value="InterPro"/>
</dbReference>
<keyword evidence="3" id="KW-0520">NAD</keyword>
<gene>
    <name evidence="7" type="ORF">AAL_01654</name>
</gene>
<dbReference type="InterPro" id="IPR050857">
    <property type="entry name" value="D-2-hydroxyacid_DH"/>
</dbReference>
<evidence type="ECO:0000256" key="1">
    <source>
        <dbReference type="ARBA" id="ARBA00005854"/>
    </source>
</evidence>
<keyword evidence="8" id="KW-1185">Reference proteome</keyword>
<evidence type="ECO:0000313" key="7">
    <source>
        <dbReference type="EMBL" id="OAA32322.1"/>
    </source>
</evidence>
<dbReference type="PANTHER" id="PTHR42789">
    <property type="entry name" value="D-ISOMER SPECIFIC 2-HYDROXYACID DEHYDROGENASE FAMILY PROTEIN (AFU_ORTHOLOGUE AFUA_6G10090)"/>
    <property type="match status" value="1"/>
</dbReference>
<evidence type="ECO:0000259" key="5">
    <source>
        <dbReference type="Pfam" id="PF00389"/>
    </source>
</evidence>
<dbReference type="InterPro" id="IPR029753">
    <property type="entry name" value="D-isomer_DH_CS"/>
</dbReference>
<feature type="domain" description="D-isomer specific 2-hydroxyacid dehydrogenase catalytic" evidence="5">
    <location>
        <begin position="46"/>
        <end position="110"/>
    </location>
</feature>
<dbReference type="CDD" id="cd12169">
    <property type="entry name" value="PGDH_like_1"/>
    <property type="match status" value="1"/>
</dbReference>
<dbReference type="AlphaFoldDB" id="A0A166UBW6"/>
<dbReference type="EMBL" id="AZGY01000002">
    <property type="protein sequence ID" value="OAA32322.1"/>
    <property type="molecule type" value="Genomic_DNA"/>
</dbReference>
<dbReference type="Gene3D" id="3.40.50.720">
    <property type="entry name" value="NAD(P)-binding Rossmann-like Domain"/>
    <property type="match status" value="2"/>
</dbReference>
<evidence type="ECO:0000256" key="3">
    <source>
        <dbReference type="ARBA" id="ARBA00023027"/>
    </source>
</evidence>
<feature type="domain" description="D-isomer specific 2-hydroxyacid dehydrogenase NAD-binding" evidence="6">
    <location>
        <begin position="126"/>
        <end position="322"/>
    </location>
</feature>
<accession>A0A166UBW6</accession>
<reference evidence="7 8" key="1">
    <citation type="journal article" date="2016" name="Genome Biol. Evol.">
        <title>Divergent and convergent evolution of fungal pathogenicity.</title>
        <authorList>
            <person name="Shang Y."/>
            <person name="Xiao G."/>
            <person name="Zheng P."/>
            <person name="Cen K."/>
            <person name="Zhan S."/>
            <person name="Wang C."/>
        </authorList>
    </citation>
    <scope>NUCLEOTIDE SEQUENCE [LARGE SCALE GENOMIC DNA]</scope>
    <source>
        <strain evidence="7 8">RCEF 2490</strain>
    </source>
</reference>
<comment type="similarity">
    <text evidence="1 4">Belongs to the D-isomer specific 2-hydroxyacid dehydrogenase family.</text>
</comment>
<keyword evidence="2 4" id="KW-0560">Oxidoreductase</keyword>
<name>A0A166UBW6_9HYPO</name>
<dbReference type="SUPFAM" id="SSF51735">
    <property type="entry name" value="NAD(P)-binding Rossmann-fold domains"/>
    <property type="match status" value="1"/>
</dbReference>
<dbReference type="OrthoDB" id="298012at2759"/>
<dbReference type="Pfam" id="PF02826">
    <property type="entry name" value="2-Hacid_dh_C"/>
    <property type="match status" value="1"/>
</dbReference>
<evidence type="ECO:0000313" key="8">
    <source>
        <dbReference type="Proteomes" id="UP000078544"/>
    </source>
</evidence>
<comment type="caution">
    <text evidence="7">The sequence shown here is derived from an EMBL/GenBank/DDBJ whole genome shotgun (WGS) entry which is preliminary data.</text>
</comment>
<organism evidence="7 8">
    <name type="scientific">Moelleriella libera RCEF 2490</name>
    <dbReference type="NCBI Taxonomy" id="1081109"/>
    <lineage>
        <taxon>Eukaryota</taxon>
        <taxon>Fungi</taxon>
        <taxon>Dikarya</taxon>
        <taxon>Ascomycota</taxon>
        <taxon>Pezizomycotina</taxon>
        <taxon>Sordariomycetes</taxon>
        <taxon>Hypocreomycetidae</taxon>
        <taxon>Hypocreales</taxon>
        <taxon>Clavicipitaceae</taxon>
        <taxon>Moelleriella</taxon>
    </lineage>
</organism>
<dbReference type="InterPro" id="IPR036291">
    <property type="entry name" value="NAD(P)-bd_dom_sf"/>
</dbReference>
<dbReference type="InterPro" id="IPR006140">
    <property type="entry name" value="D-isomer_DH_NAD-bd"/>
</dbReference>
<dbReference type="InterPro" id="IPR006139">
    <property type="entry name" value="D-isomer_2_OHA_DH_cat_dom"/>
</dbReference>
<dbReference type="SUPFAM" id="SSF52283">
    <property type="entry name" value="Formate/glycerate dehydrogenase catalytic domain-like"/>
    <property type="match status" value="1"/>
</dbReference>
<dbReference type="GO" id="GO:0016616">
    <property type="term" value="F:oxidoreductase activity, acting on the CH-OH group of donors, NAD or NADP as acceptor"/>
    <property type="evidence" value="ECO:0007669"/>
    <property type="project" value="InterPro"/>
</dbReference>
<evidence type="ECO:0000259" key="6">
    <source>
        <dbReference type="Pfam" id="PF02826"/>
    </source>
</evidence>
<sequence>MVVQVAVLDDYQDFAPAHFDKLSGSTFAVRYFPETLRPHNHPDTPQHIKDELVSRLEPFEVISTMRERTPFPKELIHRLPRLKLLLSTGLRNLSIDMDACQARGIPVTAAWSKPLGPIDSTSEHIVTMILAVCRQIAQNDTAVKAGLWQTGFATGVSGKTLGLVGLGKLGSSIARIMHTTFGMKIIAWSPNLTQLAADEKAKAHGLPSELPNGNKTFEAVSREQVFEGADVVSVHLTLSERSRGLITKSDLSRMKPSSFFVNTSRGPLVVEEDLLGILRAGKIRGAALDVFDLEPLPADSEWRSADWGKDGKSQVLVTPHVAYVEEREIGGWYEQQVQDLLNWSSGKPLNKTMY</sequence>
<evidence type="ECO:0000256" key="4">
    <source>
        <dbReference type="RuleBase" id="RU003719"/>
    </source>
</evidence>